<dbReference type="SUPFAM" id="SSF53927">
    <property type="entry name" value="Cytidine deaminase-like"/>
    <property type="match status" value="1"/>
</dbReference>
<comment type="similarity">
    <text evidence="3">Belongs to the FdhD family.</text>
</comment>
<proteinExistence type="inferred from homology"/>
<dbReference type="InterPro" id="IPR016193">
    <property type="entry name" value="Cytidine_deaminase-like"/>
</dbReference>
<evidence type="ECO:0000313" key="4">
    <source>
        <dbReference type="EMBL" id="MBL6458724.1"/>
    </source>
</evidence>
<keyword evidence="5" id="KW-1185">Reference proteome</keyword>
<dbReference type="PANTHER" id="PTHR30592">
    <property type="entry name" value="FORMATE DEHYDROGENASE"/>
    <property type="match status" value="1"/>
</dbReference>
<sequence>MGLTVEEAVQAGGIRCWRADGWRPGSRMVPAETAISFSYNRLGHAVMMATPADLEDFATGFSLAEGIVETAAEIEELEVIHTPLGIELRMWIAPGRLGALEMRRRRLAGPTGCGLCGLESLAEAVRSLPAVPQGRRLAPADIAAAMASLAPAQRLHGATRAMHAAGFWQPGRGLLALREDVGRHNALDKLAGAMARDGLDAAAGVVAMTSRVSVELVQKAARMGATVLAAVSAPTALALQSAEAAGLTLIGVARDDGFEVFTQPQRLEG</sequence>
<name>A0ABS1VAL7_9PROT</name>
<keyword evidence="2 3" id="KW-0501">Molybdenum cofactor biosynthesis</keyword>
<protein>
    <recommendedName>
        <fullName evidence="3">Sulfur carrier protein FdhD</fullName>
    </recommendedName>
</protein>
<feature type="active site" description="Cysteine persulfide intermediate" evidence="3">
    <location>
        <position position="113"/>
    </location>
</feature>
<comment type="function">
    <text evidence="3">Required for formate dehydrogenase (FDH) activity. Acts as a sulfur carrier protein that transfers sulfur from IscS to the molybdenum cofactor prior to its insertion into FDH.</text>
</comment>
<reference evidence="4 5" key="1">
    <citation type="submission" date="2021-01" db="EMBL/GenBank/DDBJ databases">
        <title>Belnapia mucosa sp. nov. and Belnapia arida sp. nov., isolated from the Tabernas Desert (Almeria, Spain).</title>
        <authorList>
            <person name="Molina-Menor E."/>
            <person name="Vidal-Verdu A."/>
            <person name="Calonge A."/>
            <person name="Satari L."/>
            <person name="Pereto Magraner J."/>
            <person name="Porcar Miralles M."/>
        </authorList>
    </citation>
    <scope>NUCLEOTIDE SEQUENCE [LARGE SCALE GENOMIC DNA]</scope>
    <source>
        <strain evidence="4 5">T6</strain>
    </source>
</reference>
<dbReference type="Gene3D" id="3.10.20.10">
    <property type="match status" value="1"/>
</dbReference>
<dbReference type="Pfam" id="PF02634">
    <property type="entry name" value="FdhD-NarQ"/>
    <property type="match status" value="1"/>
</dbReference>
<dbReference type="RefSeq" id="WP_202828467.1">
    <property type="nucleotide sequence ID" value="NZ_JAEUXJ010000018.1"/>
</dbReference>
<dbReference type="Gene3D" id="3.40.140.10">
    <property type="entry name" value="Cytidine Deaminase, domain 2"/>
    <property type="match status" value="1"/>
</dbReference>
<keyword evidence="1 3" id="KW-0963">Cytoplasm</keyword>
<dbReference type="InterPro" id="IPR003786">
    <property type="entry name" value="FdhD"/>
</dbReference>
<evidence type="ECO:0000256" key="1">
    <source>
        <dbReference type="ARBA" id="ARBA00022490"/>
    </source>
</evidence>
<dbReference type="EMBL" id="JAEUXJ010000018">
    <property type="protein sequence ID" value="MBL6458724.1"/>
    <property type="molecule type" value="Genomic_DNA"/>
</dbReference>
<dbReference type="HAMAP" id="MF_00187">
    <property type="entry name" value="FdhD"/>
    <property type="match status" value="1"/>
</dbReference>
<evidence type="ECO:0000256" key="2">
    <source>
        <dbReference type="ARBA" id="ARBA00023150"/>
    </source>
</evidence>
<dbReference type="Proteomes" id="UP000606490">
    <property type="component" value="Unassembled WGS sequence"/>
</dbReference>
<dbReference type="NCBIfam" id="TIGR00129">
    <property type="entry name" value="fdhD_narQ"/>
    <property type="match status" value="1"/>
</dbReference>
<comment type="caution">
    <text evidence="4">The sequence shown here is derived from an EMBL/GenBank/DDBJ whole genome shotgun (WGS) entry which is preliminary data.</text>
</comment>
<dbReference type="PIRSF" id="PIRSF015626">
    <property type="entry name" value="FdhD"/>
    <property type="match status" value="1"/>
</dbReference>
<evidence type="ECO:0000313" key="5">
    <source>
        <dbReference type="Proteomes" id="UP000606490"/>
    </source>
</evidence>
<organism evidence="4 5">
    <name type="scientific">Belnapia mucosa</name>
    <dbReference type="NCBI Taxonomy" id="2804532"/>
    <lineage>
        <taxon>Bacteria</taxon>
        <taxon>Pseudomonadati</taxon>
        <taxon>Pseudomonadota</taxon>
        <taxon>Alphaproteobacteria</taxon>
        <taxon>Acetobacterales</taxon>
        <taxon>Roseomonadaceae</taxon>
        <taxon>Belnapia</taxon>
    </lineage>
</organism>
<gene>
    <name evidence="3 4" type="primary">fdhD</name>
    <name evidence="4" type="ORF">JMJ55_25650</name>
</gene>
<comment type="caution">
    <text evidence="3">Lacks conserved residue(s) required for the propagation of feature annotation.</text>
</comment>
<accession>A0ABS1VAL7</accession>
<comment type="subcellular location">
    <subcellularLocation>
        <location evidence="3">Cytoplasm</location>
    </subcellularLocation>
</comment>
<dbReference type="PANTHER" id="PTHR30592:SF1">
    <property type="entry name" value="SULFUR CARRIER PROTEIN FDHD"/>
    <property type="match status" value="1"/>
</dbReference>
<evidence type="ECO:0000256" key="3">
    <source>
        <dbReference type="HAMAP-Rule" id="MF_00187"/>
    </source>
</evidence>